<keyword evidence="2" id="KW-1185">Reference proteome</keyword>
<dbReference type="EMBL" id="UYRU01117086">
    <property type="protein sequence ID" value="VDN45515.1"/>
    <property type="molecule type" value="Genomic_DNA"/>
</dbReference>
<evidence type="ECO:0000313" key="2">
    <source>
        <dbReference type="Proteomes" id="UP000281553"/>
    </source>
</evidence>
<reference evidence="1 2" key="1">
    <citation type="submission" date="2018-11" db="EMBL/GenBank/DDBJ databases">
        <authorList>
            <consortium name="Pathogen Informatics"/>
        </authorList>
    </citation>
    <scope>NUCLEOTIDE SEQUENCE [LARGE SCALE GENOMIC DNA]</scope>
</reference>
<sequence length="46" mass="5105">MARQDRSGSLLYLIQRLLPKTDRATYNEVAALRVRLGQAGTTSSEP</sequence>
<dbReference type="OrthoDB" id="1792at2759"/>
<accession>A0A3P7NRP4</accession>
<gene>
    <name evidence="1" type="ORF">DILT_LOCUS19630</name>
</gene>
<dbReference type="Proteomes" id="UP000281553">
    <property type="component" value="Unassembled WGS sequence"/>
</dbReference>
<proteinExistence type="predicted"/>
<organism evidence="1 2">
    <name type="scientific">Dibothriocephalus latus</name>
    <name type="common">Fish tapeworm</name>
    <name type="synonym">Diphyllobothrium latum</name>
    <dbReference type="NCBI Taxonomy" id="60516"/>
    <lineage>
        <taxon>Eukaryota</taxon>
        <taxon>Metazoa</taxon>
        <taxon>Spiralia</taxon>
        <taxon>Lophotrochozoa</taxon>
        <taxon>Platyhelminthes</taxon>
        <taxon>Cestoda</taxon>
        <taxon>Eucestoda</taxon>
        <taxon>Diphyllobothriidea</taxon>
        <taxon>Diphyllobothriidae</taxon>
        <taxon>Dibothriocephalus</taxon>
    </lineage>
</organism>
<evidence type="ECO:0000313" key="1">
    <source>
        <dbReference type="EMBL" id="VDN45515.1"/>
    </source>
</evidence>
<protein>
    <submittedName>
        <fullName evidence="1">Uncharacterized protein</fullName>
    </submittedName>
</protein>
<dbReference type="AlphaFoldDB" id="A0A3P7NRP4"/>
<name>A0A3P7NRP4_DIBLA</name>